<comment type="caution">
    <text evidence="2">The sequence shown here is derived from an EMBL/GenBank/DDBJ whole genome shotgun (WGS) entry which is preliminary data.</text>
</comment>
<sequence length="169" mass="19606">MKKLFVFCLTLFSLCLNAQTDGCNCCTEKHQEFDFWEGSWETFTPDGKLAGTNEIDKIQDKCILRENWTSAKSGYTGTSYNFYNVQTKQWEQIWIDNQGQSLHLKGNRKGNQMILNSEAMKDRKGNTVYNRVTWTKNDDGTVRQLWESSSNQKGWKIVFDGLYKKGKAK</sequence>
<feature type="chain" id="PRO_5047029989" evidence="1">
    <location>
        <begin position="19"/>
        <end position="169"/>
    </location>
</feature>
<protein>
    <submittedName>
        <fullName evidence="2">Uncharacterized protein</fullName>
    </submittedName>
</protein>
<dbReference type="Proteomes" id="UP001596997">
    <property type="component" value="Unassembled WGS sequence"/>
</dbReference>
<evidence type="ECO:0000256" key="1">
    <source>
        <dbReference type="SAM" id="SignalP"/>
    </source>
</evidence>
<keyword evidence="1" id="KW-0732">Signal</keyword>
<evidence type="ECO:0000313" key="2">
    <source>
        <dbReference type="EMBL" id="MFD0963968.1"/>
    </source>
</evidence>
<keyword evidence="3" id="KW-1185">Reference proteome</keyword>
<dbReference type="EMBL" id="JBHTJM010000008">
    <property type="protein sequence ID" value="MFD0963968.1"/>
    <property type="molecule type" value="Genomic_DNA"/>
</dbReference>
<evidence type="ECO:0000313" key="3">
    <source>
        <dbReference type="Proteomes" id="UP001596997"/>
    </source>
</evidence>
<name>A0ABW3I2K7_9FLAO</name>
<accession>A0ABW3I2K7</accession>
<reference evidence="3" key="1">
    <citation type="journal article" date="2019" name="Int. J. Syst. Evol. Microbiol.">
        <title>The Global Catalogue of Microorganisms (GCM) 10K type strain sequencing project: providing services to taxonomists for standard genome sequencing and annotation.</title>
        <authorList>
            <consortium name="The Broad Institute Genomics Platform"/>
            <consortium name="The Broad Institute Genome Sequencing Center for Infectious Disease"/>
            <person name="Wu L."/>
            <person name="Ma J."/>
        </authorList>
    </citation>
    <scope>NUCLEOTIDE SEQUENCE [LARGE SCALE GENOMIC DNA]</scope>
    <source>
        <strain evidence="3">CCUG 62114</strain>
    </source>
</reference>
<proteinExistence type="predicted"/>
<dbReference type="RefSeq" id="WP_377715223.1">
    <property type="nucleotide sequence ID" value="NZ_JBHTJM010000008.1"/>
</dbReference>
<gene>
    <name evidence="2" type="ORF">ACFQ1O_08135</name>
</gene>
<organism evidence="2 3">
    <name type="scientific">Pseudofulvibacter geojedonensis</name>
    <dbReference type="NCBI Taxonomy" id="1123758"/>
    <lineage>
        <taxon>Bacteria</taxon>
        <taxon>Pseudomonadati</taxon>
        <taxon>Bacteroidota</taxon>
        <taxon>Flavobacteriia</taxon>
        <taxon>Flavobacteriales</taxon>
        <taxon>Flavobacteriaceae</taxon>
        <taxon>Pseudofulvibacter</taxon>
    </lineage>
</organism>
<feature type="signal peptide" evidence="1">
    <location>
        <begin position="1"/>
        <end position="18"/>
    </location>
</feature>